<evidence type="ECO:0000313" key="6">
    <source>
        <dbReference type="Proteomes" id="UP000003688"/>
    </source>
</evidence>
<evidence type="ECO:0000256" key="2">
    <source>
        <dbReference type="ARBA" id="ARBA00022741"/>
    </source>
</evidence>
<feature type="domain" description="ABC transporter" evidence="4">
    <location>
        <begin position="2"/>
        <end position="232"/>
    </location>
</feature>
<dbReference type="RefSeq" id="WP_007418637.1">
    <property type="nucleotide sequence ID" value="NZ_ABOX02000074.1"/>
</dbReference>
<keyword evidence="2" id="KW-0547">Nucleotide-binding</keyword>
<comment type="caution">
    <text evidence="5">The sequence shown here is derived from an EMBL/GenBank/DDBJ whole genome shotgun (WGS) entry which is preliminary data.</text>
</comment>
<dbReference type="PANTHER" id="PTHR42711:SF16">
    <property type="entry name" value="ABC TRANSPORTER ATP-BINDING PROTEIN"/>
    <property type="match status" value="1"/>
</dbReference>
<dbReference type="InterPro" id="IPR050763">
    <property type="entry name" value="ABC_transporter_ATP-binding"/>
</dbReference>
<dbReference type="OrthoDB" id="9775135at2"/>
<dbReference type="Proteomes" id="UP000003688">
    <property type="component" value="Unassembled WGS sequence"/>
</dbReference>
<dbReference type="AlphaFoldDB" id="B9XS54"/>
<dbReference type="PANTHER" id="PTHR42711">
    <property type="entry name" value="ABC TRANSPORTER ATP-BINDING PROTEIN"/>
    <property type="match status" value="1"/>
</dbReference>
<dbReference type="GO" id="GO:0016887">
    <property type="term" value="F:ATP hydrolysis activity"/>
    <property type="evidence" value="ECO:0007669"/>
    <property type="project" value="InterPro"/>
</dbReference>
<name>B9XS54_PEDPL</name>
<dbReference type="STRING" id="320771.Cflav_PD0318"/>
<dbReference type="CDD" id="cd03230">
    <property type="entry name" value="ABC_DR_subfamily_A"/>
    <property type="match status" value="1"/>
</dbReference>
<dbReference type="GO" id="GO:0005524">
    <property type="term" value="F:ATP binding"/>
    <property type="evidence" value="ECO:0007669"/>
    <property type="project" value="UniProtKB-KW"/>
</dbReference>
<sequence length="259" mass="28700">MIELIHLIKKFGDLTAVNDISLTVPRGEFFAVLGPNAAGKTTTIKILSGLIKPTSGCARVGGFDVQTHPLEARRKLAYVPDFPFLYDKLTAWEFFRFTGQLFQMHDERIEIVGRELITRFNLEPFVNKPIEGLSHGTRQRVAIVSALLHDPEVFVIDEPMVGLDPHHARVVKDVLKERSLAGMTVFLSTHQLSVAEEMADRIGIIHQGRLIAVGTREELRRQSGASGALEQTFLALTAQEANLVEEKGPDKLSALGRKA</sequence>
<dbReference type="Gene3D" id="3.40.50.300">
    <property type="entry name" value="P-loop containing nucleotide triphosphate hydrolases"/>
    <property type="match status" value="1"/>
</dbReference>
<keyword evidence="3" id="KW-0067">ATP-binding</keyword>
<dbReference type="Pfam" id="PF00005">
    <property type="entry name" value="ABC_tran"/>
    <property type="match status" value="1"/>
</dbReference>
<gene>
    <name evidence="5" type="ORF">Cflav_PD0318</name>
</gene>
<dbReference type="InterPro" id="IPR003439">
    <property type="entry name" value="ABC_transporter-like_ATP-bd"/>
</dbReference>
<protein>
    <submittedName>
        <fullName evidence="5">ABC transporter related-protein</fullName>
    </submittedName>
</protein>
<keyword evidence="6" id="KW-1185">Reference proteome</keyword>
<dbReference type="EMBL" id="ABOX02000074">
    <property type="protein sequence ID" value="EEF57309.1"/>
    <property type="molecule type" value="Genomic_DNA"/>
</dbReference>
<dbReference type="InterPro" id="IPR003593">
    <property type="entry name" value="AAA+_ATPase"/>
</dbReference>
<proteinExistence type="predicted"/>
<evidence type="ECO:0000256" key="1">
    <source>
        <dbReference type="ARBA" id="ARBA00022448"/>
    </source>
</evidence>
<keyword evidence="1" id="KW-0813">Transport</keyword>
<dbReference type="SMART" id="SM00382">
    <property type="entry name" value="AAA"/>
    <property type="match status" value="1"/>
</dbReference>
<dbReference type="PROSITE" id="PS50893">
    <property type="entry name" value="ABC_TRANSPORTER_2"/>
    <property type="match status" value="1"/>
</dbReference>
<reference evidence="5 6" key="1">
    <citation type="journal article" date="2011" name="J. Bacteriol.">
        <title>Genome sequence of 'Pedosphaera parvula' Ellin514, an aerobic Verrucomicrobial isolate from pasture soil.</title>
        <authorList>
            <person name="Kant R."/>
            <person name="van Passel M.W."/>
            <person name="Sangwan P."/>
            <person name="Palva A."/>
            <person name="Lucas S."/>
            <person name="Copeland A."/>
            <person name="Lapidus A."/>
            <person name="Glavina Del Rio T."/>
            <person name="Dalin E."/>
            <person name="Tice H."/>
            <person name="Bruce D."/>
            <person name="Goodwin L."/>
            <person name="Pitluck S."/>
            <person name="Chertkov O."/>
            <person name="Larimer F.W."/>
            <person name="Land M.L."/>
            <person name="Hauser L."/>
            <person name="Brettin T.S."/>
            <person name="Detter J.C."/>
            <person name="Han S."/>
            <person name="de Vos W.M."/>
            <person name="Janssen P.H."/>
            <person name="Smidt H."/>
        </authorList>
    </citation>
    <scope>NUCLEOTIDE SEQUENCE [LARGE SCALE GENOMIC DNA]</scope>
    <source>
        <strain evidence="5 6">Ellin514</strain>
    </source>
</reference>
<dbReference type="SUPFAM" id="SSF52540">
    <property type="entry name" value="P-loop containing nucleoside triphosphate hydrolases"/>
    <property type="match status" value="1"/>
</dbReference>
<organism evidence="5 6">
    <name type="scientific">Pedosphaera parvula (strain Ellin514)</name>
    <dbReference type="NCBI Taxonomy" id="320771"/>
    <lineage>
        <taxon>Bacteria</taxon>
        <taxon>Pseudomonadati</taxon>
        <taxon>Verrucomicrobiota</taxon>
        <taxon>Pedosphaerae</taxon>
        <taxon>Pedosphaerales</taxon>
        <taxon>Pedosphaeraceae</taxon>
        <taxon>Pedosphaera</taxon>
    </lineage>
</organism>
<evidence type="ECO:0000313" key="5">
    <source>
        <dbReference type="EMBL" id="EEF57309.1"/>
    </source>
</evidence>
<evidence type="ECO:0000256" key="3">
    <source>
        <dbReference type="ARBA" id="ARBA00022840"/>
    </source>
</evidence>
<accession>B9XS54</accession>
<dbReference type="InterPro" id="IPR027417">
    <property type="entry name" value="P-loop_NTPase"/>
</dbReference>
<evidence type="ECO:0000259" key="4">
    <source>
        <dbReference type="PROSITE" id="PS50893"/>
    </source>
</evidence>